<organism evidence="1 2">
    <name type="scientific">Methylophaga marina</name>
    <dbReference type="NCBI Taxonomy" id="45495"/>
    <lineage>
        <taxon>Bacteria</taxon>
        <taxon>Pseudomonadati</taxon>
        <taxon>Pseudomonadota</taxon>
        <taxon>Gammaproteobacteria</taxon>
        <taxon>Thiotrichales</taxon>
        <taxon>Piscirickettsiaceae</taxon>
        <taxon>Methylophaga</taxon>
    </lineage>
</organism>
<dbReference type="EMBL" id="BAAADG010000008">
    <property type="protein sequence ID" value="GAA0230088.1"/>
    <property type="molecule type" value="Genomic_DNA"/>
</dbReference>
<keyword evidence="2" id="KW-1185">Reference proteome</keyword>
<proteinExistence type="predicted"/>
<comment type="caution">
    <text evidence="1">The sequence shown here is derived from an EMBL/GenBank/DDBJ whole genome shotgun (WGS) entry which is preliminary data.</text>
</comment>
<evidence type="ECO:0000313" key="2">
    <source>
        <dbReference type="Proteomes" id="UP001501476"/>
    </source>
</evidence>
<protein>
    <submittedName>
        <fullName evidence="1">Uncharacterized protein</fullName>
    </submittedName>
</protein>
<gene>
    <name evidence="1" type="ORF">GCM10008964_21840</name>
</gene>
<sequence length="79" mass="9215">MNNDSKNYELNDGHILEAADRLHVACVYIDEFLMKHPLINSVPEFQNEIDKTIIILSDLYQKISGFDEAEELTEKYKIK</sequence>
<name>A0ABP3DGY0_9GAMM</name>
<accession>A0ABP3DGY0</accession>
<dbReference type="Proteomes" id="UP001501476">
    <property type="component" value="Unassembled WGS sequence"/>
</dbReference>
<reference evidence="2" key="1">
    <citation type="journal article" date="2019" name="Int. J. Syst. Evol. Microbiol.">
        <title>The Global Catalogue of Microorganisms (GCM) 10K type strain sequencing project: providing services to taxonomists for standard genome sequencing and annotation.</title>
        <authorList>
            <consortium name="The Broad Institute Genomics Platform"/>
            <consortium name="The Broad Institute Genome Sequencing Center for Infectious Disease"/>
            <person name="Wu L."/>
            <person name="Ma J."/>
        </authorList>
    </citation>
    <scope>NUCLEOTIDE SEQUENCE [LARGE SCALE GENOMIC DNA]</scope>
    <source>
        <strain evidence="2">JCM 6886</strain>
    </source>
</reference>
<evidence type="ECO:0000313" key="1">
    <source>
        <dbReference type="EMBL" id="GAA0230088.1"/>
    </source>
</evidence>